<feature type="compositionally biased region" description="Basic residues" evidence="1">
    <location>
        <begin position="325"/>
        <end position="349"/>
    </location>
</feature>
<name>A0AAV7ZGF0_9EUKA</name>
<comment type="caution">
    <text evidence="2">The sequence shown here is derived from an EMBL/GenBank/DDBJ whole genome shotgun (WGS) entry which is preliminary data.</text>
</comment>
<feature type="compositionally biased region" description="Basic and acidic residues" evidence="1">
    <location>
        <begin position="285"/>
        <end position="310"/>
    </location>
</feature>
<reference evidence="2" key="1">
    <citation type="submission" date="2022-08" db="EMBL/GenBank/DDBJ databases">
        <title>Novel sulphate-reducing endosymbionts in the free-living metamonad Anaeramoeba.</title>
        <authorList>
            <person name="Jerlstrom-Hultqvist J."/>
            <person name="Cepicka I."/>
            <person name="Gallot-Lavallee L."/>
            <person name="Salas-Leiva D."/>
            <person name="Curtis B.A."/>
            <person name="Zahonova K."/>
            <person name="Pipaliya S."/>
            <person name="Dacks J."/>
            <person name="Roger A.J."/>
        </authorList>
    </citation>
    <scope>NUCLEOTIDE SEQUENCE</scope>
    <source>
        <strain evidence="2">Busselton2</strain>
    </source>
</reference>
<dbReference type="EMBL" id="JANTQA010000030">
    <property type="protein sequence ID" value="KAJ3440803.1"/>
    <property type="molecule type" value="Genomic_DNA"/>
</dbReference>
<feature type="compositionally biased region" description="Basic and acidic residues" evidence="1">
    <location>
        <begin position="267"/>
        <end position="276"/>
    </location>
</feature>
<dbReference type="Proteomes" id="UP001146793">
    <property type="component" value="Unassembled WGS sequence"/>
</dbReference>
<proteinExistence type="predicted"/>
<organism evidence="2 3">
    <name type="scientific">Anaeramoeba flamelloides</name>
    <dbReference type="NCBI Taxonomy" id="1746091"/>
    <lineage>
        <taxon>Eukaryota</taxon>
        <taxon>Metamonada</taxon>
        <taxon>Anaeramoebidae</taxon>
        <taxon>Anaeramoeba</taxon>
    </lineage>
</organism>
<sequence>MSQIIDITVPSKQLIENTKEVFHVCYEPIFRQETEELQEILQDVNVQRDLKNITIHTLINFYSLATISIVTPEIYIFVESHPSILNEKNSFIKNGQELRAHRTYYKFNIGNTKNLKGLTLDLSNYRYLIDPLNHKLLFNTLNPYDELAKPSEIQKMFEKGYHLVKGLFDGRRKRKLDEKENEQEKENENKNESESLESSENESGTESEKFLIDIVNTEQNSDETEESDELIEEQEKKKKRTFQIEKEKENEQEQIEQVQQLLNMSKNNEREKKKELEEEEEQVEEEKKVKEKEQNNTATKEKEKNTREIDFGLLESKLPQNKSLQKSKKKKKRRKSRRNRRKKASPGKM</sequence>
<protein>
    <submittedName>
        <fullName evidence="2">Zcchc10 protein</fullName>
    </submittedName>
</protein>
<feature type="compositionally biased region" description="Acidic residues" evidence="1">
    <location>
        <begin position="220"/>
        <end position="232"/>
    </location>
</feature>
<evidence type="ECO:0000313" key="3">
    <source>
        <dbReference type="Proteomes" id="UP001146793"/>
    </source>
</evidence>
<feature type="compositionally biased region" description="Basic and acidic residues" evidence="1">
    <location>
        <begin position="242"/>
        <end position="251"/>
    </location>
</feature>
<evidence type="ECO:0000313" key="2">
    <source>
        <dbReference type="EMBL" id="KAJ3440803.1"/>
    </source>
</evidence>
<dbReference type="AlphaFoldDB" id="A0AAV7ZGF0"/>
<feature type="compositionally biased region" description="Basic and acidic residues" evidence="1">
    <location>
        <begin position="175"/>
        <end position="193"/>
    </location>
</feature>
<feature type="compositionally biased region" description="Acidic residues" evidence="1">
    <location>
        <begin position="194"/>
        <end position="205"/>
    </location>
</feature>
<feature type="region of interest" description="Disordered" evidence="1">
    <location>
        <begin position="174"/>
        <end position="349"/>
    </location>
</feature>
<accession>A0AAV7ZGF0</accession>
<gene>
    <name evidence="2" type="ORF">M0812_14476</name>
</gene>
<evidence type="ECO:0000256" key="1">
    <source>
        <dbReference type="SAM" id="MobiDB-lite"/>
    </source>
</evidence>